<organism evidence="1 2">
    <name type="scientific">Ophiocordyceps sinensis</name>
    <dbReference type="NCBI Taxonomy" id="72228"/>
    <lineage>
        <taxon>Eukaryota</taxon>
        <taxon>Fungi</taxon>
        <taxon>Dikarya</taxon>
        <taxon>Ascomycota</taxon>
        <taxon>Pezizomycotina</taxon>
        <taxon>Sordariomycetes</taxon>
        <taxon>Hypocreomycetidae</taxon>
        <taxon>Hypocreales</taxon>
        <taxon>Ophiocordycipitaceae</taxon>
        <taxon>Ophiocordyceps</taxon>
    </lineage>
</organism>
<dbReference type="AlphaFoldDB" id="A0A8H4PML1"/>
<comment type="caution">
    <text evidence="1">The sequence shown here is derived from an EMBL/GenBank/DDBJ whole genome shotgun (WGS) entry which is preliminary data.</text>
</comment>
<evidence type="ECO:0000313" key="1">
    <source>
        <dbReference type="EMBL" id="KAF4506633.1"/>
    </source>
</evidence>
<dbReference type="Proteomes" id="UP000557566">
    <property type="component" value="Unassembled WGS sequence"/>
</dbReference>
<dbReference type="EMBL" id="JAAVMX010000007">
    <property type="protein sequence ID" value="KAF4506633.1"/>
    <property type="molecule type" value="Genomic_DNA"/>
</dbReference>
<dbReference type="OrthoDB" id="5430299at2759"/>
<evidence type="ECO:0000313" key="2">
    <source>
        <dbReference type="Proteomes" id="UP000557566"/>
    </source>
</evidence>
<name>A0A8H4PML1_9HYPO</name>
<accession>A0A8H4PML1</accession>
<protein>
    <submittedName>
        <fullName evidence="1">Uncharacterized protein</fullName>
    </submittedName>
</protein>
<reference evidence="1 2" key="1">
    <citation type="journal article" date="2020" name="Genome Biol. Evol.">
        <title>A new high-quality draft genome assembly of the Chinese cordyceps Ophiocordyceps sinensis.</title>
        <authorList>
            <person name="Shu R."/>
            <person name="Zhang J."/>
            <person name="Meng Q."/>
            <person name="Zhang H."/>
            <person name="Zhou G."/>
            <person name="Li M."/>
            <person name="Wu P."/>
            <person name="Zhao Y."/>
            <person name="Chen C."/>
            <person name="Qin Q."/>
        </authorList>
    </citation>
    <scope>NUCLEOTIDE SEQUENCE [LARGE SCALE GENOMIC DNA]</scope>
    <source>
        <strain evidence="1 2">IOZ07</strain>
    </source>
</reference>
<proteinExistence type="predicted"/>
<gene>
    <name evidence="1" type="ORF">G6O67_006698</name>
</gene>
<keyword evidence="2" id="KW-1185">Reference proteome</keyword>
<sequence length="380" mass="43764">MVHKDPNDPLLTDAELIQTFTPLEHLFYKWTETKAHKRELWSNVGNIESFLRKIFPNQDPYQPLLPLYRSFSEKWHGRVRRRMVHVVERDQLIALYSSTPCKDADRLAQNLWIFNVCNVADLFLGESNFGGVLTGYAVSTSTRILHPDIPYDEMSRPSNPHLLDRSVLSLDRTQFTTAPIGPVPVDVPELVSLRKRRQQNRGEDSNSLSSLSSSLRSASSYDFEDREPFCFLQIGALMACTGQEWADVRDRGQEEINEAEWEDTGYGVVVELSPSGYPQGPVFVVYNFFEVQRGTDEGLVTVEIDWKDVMLQERPNIRRLYPDCNQKFFIAKIADKLNDLDTKVHFDFNVVCEPRRQITRAKLDGIPPRIIPNDIMGYYV</sequence>